<feature type="transmembrane region" description="Helical" evidence="1">
    <location>
        <begin position="271"/>
        <end position="296"/>
    </location>
</feature>
<feature type="transmembrane region" description="Helical" evidence="1">
    <location>
        <begin position="216"/>
        <end position="238"/>
    </location>
</feature>
<dbReference type="InterPro" id="IPR021296">
    <property type="entry name" value="DUF2868"/>
</dbReference>
<sequence length="476" mass="50812">MPSPTSRDVSAVPDASRPSPLHAHWLAELVRLREAHWGPLEDAAVVWRVRQLDADLPDRILARAQHLARREGLAPLVDGWRRSAWAVLAVLLLLALLSGAGVAAGALGDGARPVNVLWALGALLGLHALTFLLWLASFLLTPASMTPLGRLWLWATRKLARGPDSALVPQALLNLLARAGALRALFGAVSHGLWLAGLSAALATLLALLTTASYRFIWATTLLAPDTFVWLTQVAGWLPAHLGFPLPDAAMVRASDGVQALAADAQVQWSWWLIGVLVTYGILPRLVAWLACVAVARRALRGLRIDPALAGYAALRDRLEPPAQSTGIDRPVDPLHQPRVESAVPASMGGQPVLLGLELPTDLDWPPAGLPDAIRMAGNLDTREQRNRLLDALSQAGASRLLIACDARQTPDRGTLALIAELAAHAGQTRVWLRAPAAADTREPIWRERLAALGLEAGAIISAGGAPLDWLEHGDA</sequence>
<proteinExistence type="predicted"/>
<feature type="transmembrane region" description="Helical" evidence="1">
    <location>
        <begin position="116"/>
        <end position="140"/>
    </location>
</feature>
<feature type="transmembrane region" description="Helical" evidence="1">
    <location>
        <begin position="84"/>
        <end position="104"/>
    </location>
</feature>
<keyword evidence="3" id="KW-1185">Reference proteome</keyword>
<accession>A0A6S7DSP0</accession>
<dbReference type="Proteomes" id="UP000494272">
    <property type="component" value="Unassembled WGS sequence"/>
</dbReference>
<dbReference type="Pfam" id="PF11067">
    <property type="entry name" value="DUF2868"/>
    <property type="match status" value="1"/>
</dbReference>
<dbReference type="GeneID" id="94355745"/>
<organism evidence="2 3">
    <name type="scientific">Achromobacter dolens</name>
    <dbReference type="NCBI Taxonomy" id="1287738"/>
    <lineage>
        <taxon>Bacteria</taxon>
        <taxon>Pseudomonadati</taxon>
        <taxon>Pseudomonadota</taxon>
        <taxon>Betaproteobacteria</taxon>
        <taxon>Burkholderiales</taxon>
        <taxon>Alcaligenaceae</taxon>
        <taxon>Achromobacter</taxon>
    </lineage>
</organism>
<evidence type="ECO:0000313" key="3">
    <source>
        <dbReference type="Proteomes" id="UP000494272"/>
    </source>
</evidence>
<dbReference type="AlphaFoldDB" id="A0A6S7DSP0"/>
<dbReference type="RefSeq" id="WP_175167275.1">
    <property type="nucleotide sequence ID" value="NZ_CADIKW010000003.1"/>
</dbReference>
<evidence type="ECO:0008006" key="4">
    <source>
        <dbReference type="Google" id="ProtNLM"/>
    </source>
</evidence>
<reference evidence="2 3" key="1">
    <citation type="submission" date="2020-04" db="EMBL/GenBank/DDBJ databases">
        <authorList>
            <person name="De Canck E."/>
        </authorList>
    </citation>
    <scope>NUCLEOTIDE SEQUENCE [LARGE SCALE GENOMIC DNA]</scope>
    <source>
        <strain evidence="2 3">LMG 26841</strain>
    </source>
</reference>
<evidence type="ECO:0000256" key="1">
    <source>
        <dbReference type="SAM" id="Phobius"/>
    </source>
</evidence>
<keyword evidence="1" id="KW-1133">Transmembrane helix</keyword>
<keyword evidence="1" id="KW-0472">Membrane</keyword>
<dbReference type="EMBL" id="CADIKW010000003">
    <property type="protein sequence ID" value="CAB3855904.1"/>
    <property type="molecule type" value="Genomic_DNA"/>
</dbReference>
<evidence type="ECO:0000313" key="2">
    <source>
        <dbReference type="EMBL" id="CAB3855904.1"/>
    </source>
</evidence>
<name>A0A6S7DSP0_9BURK</name>
<keyword evidence="1" id="KW-0812">Transmembrane</keyword>
<protein>
    <recommendedName>
        <fullName evidence="4">DUF2868 domain-containing protein</fullName>
    </recommendedName>
</protein>
<gene>
    <name evidence="2" type="ORF">LMG26841_02202</name>
</gene>
<feature type="transmembrane region" description="Helical" evidence="1">
    <location>
        <begin position="192"/>
        <end position="209"/>
    </location>
</feature>